<dbReference type="InterPro" id="IPR052024">
    <property type="entry name" value="Methanogen_methyltrans"/>
</dbReference>
<dbReference type="Gene3D" id="3.20.20.210">
    <property type="match status" value="1"/>
</dbReference>
<dbReference type="SUPFAM" id="SSF51726">
    <property type="entry name" value="UROD/MetE-like"/>
    <property type="match status" value="1"/>
</dbReference>
<gene>
    <name evidence="2" type="ORF">H9Q79_15400</name>
</gene>
<dbReference type="PANTHER" id="PTHR47099">
    <property type="entry name" value="METHYLCOBAMIDE:COM METHYLTRANSFERASE MTBA"/>
    <property type="match status" value="1"/>
</dbReference>
<evidence type="ECO:0000313" key="2">
    <source>
        <dbReference type="EMBL" id="QNM08251.1"/>
    </source>
</evidence>
<dbReference type="PANTHER" id="PTHR47099:SF1">
    <property type="entry name" value="METHYLCOBAMIDE:COM METHYLTRANSFERASE MTBA"/>
    <property type="match status" value="1"/>
</dbReference>
<dbReference type="Proteomes" id="UP000515860">
    <property type="component" value="Chromosome"/>
</dbReference>
<evidence type="ECO:0000313" key="3">
    <source>
        <dbReference type="Proteomes" id="UP000515860"/>
    </source>
</evidence>
<evidence type="ECO:0000259" key="1">
    <source>
        <dbReference type="Pfam" id="PF01208"/>
    </source>
</evidence>
<accession>A0A7G9GBR9</accession>
<dbReference type="GO" id="GO:0006779">
    <property type="term" value="P:porphyrin-containing compound biosynthetic process"/>
    <property type="evidence" value="ECO:0007669"/>
    <property type="project" value="InterPro"/>
</dbReference>
<dbReference type="InterPro" id="IPR000257">
    <property type="entry name" value="Uroporphyrinogen_deCOase"/>
</dbReference>
<dbReference type="GO" id="GO:0004853">
    <property type="term" value="F:uroporphyrinogen decarboxylase activity"/>
    <property type="evidence" value="ECO:0007669"/>
    <property type="project" value="InterPro"/>
</dbReference>
<sequence length="360" mass="41989">MTKKERVQTTLRHEKADMLPVDFMYEDYRTMQRFADHYGMTSEELLEYTGCDIMYCNVMDEVQKFVYDPDLMNFVLTHGFARQDENDPHIVYDRWGIGWRTDHDGERPVENVVIPDITKVSELVAPDPNKEGQFYEVEKYLDYYNSKGYAVAVGQYYGMFEKCWLMQGFEKGLMSHYEYPDEVEELLDKIMNYRIGVSERLVQYDIAFGHSGDDYGTQRGPMMSLDMWREFYKPRLEKIWKVYKDAGLAVVHHSCGDCSLFLDDMIEIGLDGIHPVQSAAMDIEALGRRYGNNLVFYGAIDCQQTLKLGSPEDVRANVKYVVEHLAKYGNMVLAPINIMRDTSFENFEALVQAVREYRQL</sequence>
<feature type="domain" description="Uroporphyrinogen decarboxylase (URO-D)" evidence="1">
    <location>
        <begin position="108"/>
        <end position="357"/>
    </location>
</feature>
<protein>
    <recommendedName>
        <fullName evidence="1">Uroporphyrinogen decarboxylase (URO-D) domain-containing protein</fullName>
    </recommendedName>
</protein>
<dbReference type="RefSeq" id="WP_118647120.1">
    <property type="nucleotide sequence ID" value="NZ_CP060635.1"/>
</dbReference>
<dbReference type="EMBL" id="CP060635">
    <property type="protein sequence ID" value="QNM08251.1"/>
    <property type="molecule type" value="Genomic_DNA"/>
</dbReference>
<dbReference type="AlphaFoldDB" id="A0A7G9GBR9"/>
<dbReference type="KEGG" id="whj:H9Q79_15400"/>
<keyword evidence="3" id="KW-1185">Reference proteome</keyword>
<name>A0A7G9GBR9_9FIRM</name>
<dbReference type="InterPro" id="IPR038071">
    <property type="entry name" value="UROD/MetE-like_sf"/>
</dbReference>
<organism evidence="2 3">
    <name type="scientific">Wansuia hejianensis</name>
    <dbReference type="NCBI Taxonomy" id="2763667"/>
    <lineage>
        <taxon>Bacteria</taxon>
        <taxon>Bacillati</taxon>
        <taxon>Bacillota</taxon>
        <taxon>Clostridia</taxon>
        <taxon>Lachnospirales</taxon>
        <taxon>Lachnospiraceae</taxon>
        <taxon>Wansuia</taxon>
    </lineage>
</organism>
<proteinExistence type="predicted"/>
<dbReference type="Pfam" id="PF01208">
    <property type="entry name" value="URO-D"/>
    <property type="match status" value="1"/>
</dbReference>
<reference evidence="2 3" key="1">
    <citation type="submission" date="2020-08" db="EMBL/GenBank/DDBJ databases">
        <authorList>
            <person name="Liu C."/>
            <person name="Sun Q."/>
        </authorList>
    </citation>
    <scope>NUCLEOTIDE SEQUENCE [LARGE SCALE GENOMIC DNA]</scope>
    <source>
        <strain evidence="2 3">NSJ-29</strain>
    </source>
</reference>